<evidence type="ECO:0000259" key="3">
    <source>
        <dbReference type="PROSITE" id="PS50404"/>
    </source>
</evidence>
<organism evidence="5 6">
    <name type="scientific">Cryptotermes secundus</name>
    <dbReference type="NCBI Taxonomy" id="105785"/>
    <lineage>
        <taxon>Eukaryota</taxon>
        <taxon>Metazoa</taxon>
        <taxon>Ecdysozoa</taxon>
        <taxon>Arthropoda</taxon>
        <taxon>Hexapoda</taxon>
        <taxon>Insecta</taxon>
        <taxon>Pterygota</taxon>
        <taxon>Neoptera</taxon>
        <taxon>Polyneoptera</taxon>
        <taxon>Dictyoptera</taxon>
        <taxon>Blattodea</taxon>
        <taxon>Blattoidea</taxon>
        <taxon>Termitoidae</taxon>
        <taxon>Kalotermitidae</taxon>
        <taxon>Cryptotermitinae</taxon>
        <taxon>Cryptotermes</taxon>
    </lineage>
</organism>
<dbReference type="InterPro" id="IPR004045">
    <property type="entry name" value="Glutathione_S-Trfase_N"/>
</dbReference>
<dbReference type="SFLD" id="SFLDG01153">
    <property type="entry name" value="Main.4:_Theta-like"/>
    <property type="match status" value="1"/>
</dbReference>
<accession>A0A2J7PGB1</accession>
<dbReference type="Gene3D" id="3.40.30.10">
    <property type="entry name" value="Glutaredoxin"/>
    <property type="match status" value="1"/>
</dbReference>
<dbReference type="InterPro" id="IPR040079">
    <property type="entry name" value="Glutathione_S-Trfase"/>
</dbReference>
<dbReference type="FunFam" id="3.40.30.10:FF:000034">
    <property type="entry name" value="glutathione S-transferase 1"/>
    <property type="match status" value="1"/>
</dbReference>
<dbReference type="PROSITE" id="PS50404">
    <property type="entry name" value="GST_NTER"/>
    <property type="match status" value="1"/>
</dbReference>
<dbReference type="SFLD" id="SFLDG00358">
    <property type="entry name" value="Main_(cytGST)"/>
    <property type="match status" value="1"/>
</dbReference>
<dbReference type="STRING" id="105785.A0A2J7PGB1"/>
<name>A0A2J7PGB1_9NEOP</name>
<evidence type="ECO:0000259" key="4">
    <source>
        <dbReference type="PROSITE" id="PS50405"/>
    </source>
</evidence>
<dbReference type="CDD" id="cd03045">
    <property type="entry name" value="GST_N_Delta_Epsilon"/>
    <property type="match status" value="1"/>
</dbReference>
<dbReference type="GO" id="GO:0006749">
    <property type="term" value="P:glutathione metabolic process"/>
    <property type="evidence" value="ECO:0007669"/>
    <property type="project" value="TreeGrafter"/>
</dbReference>
<dbReference type="PANTHER" id="PTHR43969:SF9">
    <property type="entry name" value="GLUTATHIONE S TRANSFERASE D10, ISOFORM A-RELATED"/>
    <property type="match status" value="1"/>
</dbReference>
<keyword evidence="6" id="KW-1185">Reference proteome</keyword>
<reference evidence="5 6" key="1">
    <citation type="submission" date="2017-12" db="EMBL/GenBank/DDBJ databases">
        <title>Hemimetabolous genomes reveal molecular basis of termite eusociality.</title>
        <authorList>
            <person name="Harrison M.C."/>
            <person name="Jongepier E."/>
            <person name="Robertson H.M."/>
            <person name="Arning N."/>
            <person name="Bitard-Feildel T."/>
            <person name="Chao H."/>
            <person name="Childers C.P."/>
            <person name="Dinh H."/>
            <person name="Doddapaneni H."/>
            <person name="Dugan S."/>
            <person name="Gowin J."/>
            <person name="Greiner C."/>
            <person name="Han Y."/>
            <person name="Hu H."/>
            <person name="Hughes D.S.T."/>
            <person name="Huylmans A.-K."/>
            <person name="Kemena C."/>
            <person name="Kremer L.P.M."/>
            <person name="Lee S.L."/>
            <person name="Lopez-Ezquerra A."/>
            <person name="Mallet L."/>
            <person name="Monroy-Kuhn J.M."/>
            <person name="Moser A."/>
            <person name="Murali S.C."/>
            <person name="Muzny D.M."/>
            <person name="Otani S."/>
            <person name="Piulachs M.-D."/>
            <person name="Poelchau M."/>
            <person name="Qu J."/>
            <person name="Schaub F."/>
            <person name="Wada-Katsumata A."/>
            <person name="Worley K.C."/>
            <person name="Xie Q."/>
            <person name="Ylla G."/>
            <person name="Poulsen M."/>
            <person name="Gibbs R.A."/>
            <person name="Schal C."/>
            <person name="Richards S."/>
            <person name="Belles X."/>
            <person name="Korb J."/>
            <person name="Bornberg-Bauer E."/>
        </authorList>
    </citation>
    <scope>NUCLEOTIDE SEQUENCE [LARGE SCALE GENOMIC DNA]</scope>
    <source>
        <tissue evidence="5">Whole body</tissue>
    </source>
</reference>
<dbReference type="SFLD" id="SFLDS00019">
    <property type="entry name" value="Glutathione_Transferase_(cytos"/>
    <property type="match status" value="1"/>
</dbReference>
<dbReference type="InParanoid" id="A0A2J7PGB1"/>
<dbReference type="InterPro" id="IPR036282">
    <property type="entry name" value="Glutathione-S-Trfase_C_sf"/>
</dbReference>
<dbReference type="FunFam" id="1.20.1050.10:FF:000007">
    <property type="entry name" value="Glutathione S-transferase 1-1"/>
    <property type="match status" value="1"/>
</dbReference>
<comment type="caution">
    <text evidence="5">The sequence shown here is derived from an EMBL/GenBank/DDBJ whole genome shotgun (WGS) entry which is preliminary data.</text>
</comment>
<dbReference type="InterPro" id="IPR010987">
    <property type="entry name" value="Glutathione-S-Trfase_C-like"/>
</dbReference>
<dbReference type="Proteomes" id="UP000235965">
    <property type="component" value="Unassembled WGS sequence"/>
</dbReference>
<dbReference type="InterPro" id="IPR036249">
    <property type="entry name" value="Thioredoxin-like_sf"/>
</dbReference>
<protein>
    <submittedName>
        <fullName evidence="5">Glutathione S-transferase D1</fullName>
    </submittedName>
</protein>
<dbReference type="SUPFAM" id="SSF47616">
    <property type="entry name" value="GST C-terminal domain-like"/>
    <property type="match status" value="1"/>
</dbReference>
<sequence>MLLHNLICVLHNVGNGAVQLIDLAKWRTAGVKTQSDAASLFESQGQSTRPACVNNAVISSSVEEKEEGCTGEAVRMPIDLYHIVGSPPCHSVRLLLKTLGVGVNLKSVDLLNGENKSPEFTKMNPQHTVPTLNDNGFYVAESRTILGYLVDQYGKDDSLYPKDIKERTRINQILYFDLGTLYQRFSDYYFPIIETGKCGEPGKLVKLEEAFQILDKYLEGQNWVTGKHLTIADFTVVSTVASIEVSKIGCTINGIPVTGSGGP</sequence>
<comment type="similarity">
    <text evidence="2">Belongs to the GST superfamily.</text>
</comment>
<dbReference type="SUPFAM" id="SSF52833">
    <property type="entry name" value="Thioredoxin-like"/>
    <property type="match status" value="1"/>
</dbReference>
<evidence type="ECO:0000313" key="6">
    <source>
        <dbReference type="Proteomes" id="UP000235965"/>
    </source>
</evidence>
<keyword evidence="5" id="KW-0808">Transferase</keyword>
<dbReference type="GO" id="GO:0004364">
    <property type="term" value="F:glutathione transferase activity"/>
    <property type="evidence" value="ECO:0007669"/>
    <property type="project" value="TreeGrafter"/>
</dbReference>
<evidence type="ECO:0000256" key="1">
    <source>
        <dbReference type="ARBA" id="ARBA00011738"/>
    </source>
</evidence>
<dbReference type="PROSITE" id="PS51354">
    <property type="entry name" value="GLUTAREDOXIN_2"/>
    <property type="match status" value="1"/>
</dbReference>
<dbReference type="PROSITE" id="PS50405">
    <property type="entry name" value="GST_CTER"/>
    <property type="match status" value="1"/>
</dbReference>
<evidence type="ECO:0000313" key="5">
    <source>
        <dbReference type="EMBL" id="PNF15369.1"/>
    </source>
</evidence>
<dbReference type="PANTHER" id="PTHR43969">
    <property type="entry name" value="GLUTATHIONE S TRANSFERASE D10, ISOFORM A-RELATED"/>
    <property type="match status" value="1"/>
</dbReference>
<proteinExistence type="inferred from homology"/>
<dbReference type="AlphaFoldDB" id="A0A2J7PGB1"/>
<feature type="domain" description="GST N-terminal" evidence="3">
    <location>
        <begin position="76"/>
        <end position="157"/>
    </location>
</feature>
<gene>
    <name evidence="5" type="primary">GstD1_4</name>
    <name evidence="5" type="ORF">B7P43_G00927</name>
</gene>
<comment type="subunit">
    <text evidence="1">Homodimer.</text>
</comment>
<dbReference type="InterPro" id="IPR004046">
    <property type="entry name" value="GST_C"/>
</dbReference>
<dbReference type="Pfam" id="PF00043">
    <property type="entry name" value="GST_C"/>
    <property type="match status" value="1"/>
</dbReference>
<dbReference type="EMBL" id="NEVH01025635">
    <property type="protein sequence ID" value="PNF15369.1"/>
    <property type="molecule type" value="Genomic_DNA"/>
</dbReference>
<dbReference type="Pfam" id="PF02798">
    <property type="entry name" value="GST_N"/>
    <property type="match status" value="1"/>
</dbReference>
<dbReference type="Gene3D" id="1.20.1050.10">
    <property type="match status" value="1"/>
</dbReference>
<feature type="domain" description="GST C-terminal" evidence="4">
    <location>
        <begin position="163"/>
        <end position="263"/>
    </location>
</feature>
<evidence type="ECO:0000256" key="2">
    <source>
        <dbReference type="RuleBase" id="RU003494"/>
    </source>
</evidence>
<dbReference type="OrthoDB" id="2309723at2759"/>
<dbReference type="CDD" id="cd03177">
    <property type="entry name" value="GST_C_Delta_Epsilon"/>
    <property type="match status" value="1"/>
</dbReference>